<keyword evidence="8" id="KW-1185">Reference proteome</keyword>
<evidence type="ECO:0000256" key="5">
    <source>
        <dbReference type="ARBA" id="ARBA00023136"/>
    </source>
</evidence>
<feature type="transmembrane region" description="Helical" evidence="6">
    <location>
        <begin position="95"/>
        <end position="113"/>
    </location>
</feature>
<comment type="subcellular location">
    <subcellularLocation>
        <location evidence="1">Cell membrane</location>
        <topology evidence="1">Multi-pass membrane protein</topology>
    </subcellularLocation>
</comment>
<keyword evidence="2" id="KW-1003">Cell membrane</keyword>
<keyword evidence="3 6" id="KW-0812">Transmembrane</keyword>
<dbReference type="AlphaFoldDB" id="A0A2U3QK08"/>
<evidence type="ECO:0000313" key="7">
    <source>
        <dbReference type="EMBL" id="SPQ01722.1"/>
    </source>
</evidence>
<organism evidence="7 8">
    <name type="scientific">Candidatus Sulfobium mesophilum</name>
    <dbReference type="NCBI Taxonomy" id="2016548"/>
    <lineage>
        <taxon>Bacteria</taxon>
        <taxon>Pseudomonadati</taxon>
        <taxon>Nitrospirota</taxon>
        <taxon>Nitrospiria</taxon>
        <taxon>Nitrospirales</taxon>
        <taxon>Nitrospiraceae</taxon>
        <taxon>Candidatus Sulfobium</taxon>
    </lineage>
</organism>
<dbReference type="EMBL" id="OUUY01000117">
    <property type="protein sequence ID" value="SPQ01722.1"/>
    <property type="molecule type" value="Genomic_DNA"/>
</dbReference>
<evidence type="ECO:0000256" key="2">
    <source>
        <dbReference type="ARBA" id="ARBA00022475"/>
    </source>
</evidence>
<accession>A0A2U3QK08</accession>
<dbReference type="PANTHER" id="PTHR38601">
    <property type="entry name" value="HYDROGENASE-4 COMPONENT E"/>
    <property type="match status" value="1"/>
</dbReference>
<dbReference type="InterPro" id="IPR038730">
    <property type="entry name" value="HyfE-like"/>
</dbReference>
<dbReference type="Proteomes" id="UP000245125">
    <property type="component" value="Unassembled WGS sequence"/>
</dbReference>
<feature type="transmembrane region" description="Helical" evidence="6">
    <location>
        <begin position="155"/>
        <end position="176"/>
    </location>
</feature>
<evidence type="ECO:0000256" key="4">
    <source>
        <dbReference type="ARBA" id="ARBA00022989"/>
    </source>
</evidence>
<feature type="transmembrane region" description="Helical" evidence="6">
    <location>
        <begin position="125"/>
        <end position="143"/>
    </location>
</feature>
<evidence type="ECO:0000256" key="6">
    <source>
        <dbReference type="SAM" id="Phobius"/>
    </source>
</evidence>
<protein>
    <submittedName>
        <fullName evidence="7">Formate hydrogenlyase, membrane subunit E</fullName>
    </submittedName>
</protein>
<dbReference type="GO" id="GO:0016829">
    <property type="term" value="F:lyase activity"/>
    <property type="evidence" value="ECO:0007669"/>
    <property type="project" value="UniProtKB-KW"/>
</dbReference>
<feature type="transmembrane region" description="Helical" evidence="6">
    <location>
        <begin position="33"/>
        <end position="55"/>
    </location>
</feature>
<feature type="transmembrane region" description="Helical" evidence="6">
    <location>
        <begin position="6"/>
        <end position="26"/>
    </location>
</feature>
<feature type="transmembrane region" description="Helical" evidence="6">
    <location>
        <begin position="182"/>
        <end position="200"/>
    </location>
</feature>
<sequence>MSLQVAAHINSFLAAFVLLTAFGMLVQRRMYGLIHLFAWQGLFLSISTAIVGFVAGKHHLYISSLLTLSLKVVLLPYILHVLILRLRIQKEVETVVNVPLTMLIGVALVIFSYHLTAPVRELSTLVTRSTLAVALATVMIGLLMMITRRHAVTQIIGFLAMENGLFFAATSATYGMPLVVELGVALDVLIAAFIFGIFFFHIHTTFDSLDVDQMARLKEGD</sequence>
<evidence type="ECO:0000256" key="1">
    <source>
        <dbReference type="ARBA" id="ARBA00004651"/>
    </source>
</evidence>
<proteinExistence type="predicted"/>
<keyword evidence="7" id="KW-0456">Lyase</keyword>
<dbReference type="PANTHER" id="PTHR38601:SF1">
    <property type="entry name" value="HYDROGENASE-4 COMPONENT E"/>
    <property type="match status" value="1"/>
</dbReference>
<dbReference type="GO" id="GO:0005886">
    <property type="term" value="C:plasma membrane"/>
    <property type="evidence" value="ECO:0007669"/>
    <property type="project" value="UniProtKB-SubCell"/>
</dbReference>
<gene>
    <name evidence="7" type="primary">hyfE</name>
    <name evidence="7" type="ORF">NBG4_680015</name>
</gene>
<evidence type="ECO:0000313" key="8">
    <source>
        <dbReference type="Proteomes" id="UP000245125"/>
    </source>
</evidence>
<name>A0A2U3QK08_9BACT</name>
<evidence type="ECO:0000256" key="3">
    <source>
        <dbReference type="ARBA" id="ARBA00022692"/>
    </source>
</evidence>
<reference evidence="8" key="1">
    <citation type="submission" date="2018-03" db="EMBL/GenBank/DDBJ databases">
        <authorList>
            <person name="Zecchin S."/>
        </authorList>
    </citation>
    <scope>NUCLEOTIDE SEQUENCE [LARGE SCALE GENOMIC DNA]</scope>
</reference>
<dbReference type="OrthoDB" id="5298295at2"/>
<keyword evidence="5 6" id="KW-0472">Membrane</keyword>
<feature type="transmembrane region" description="Helical" evidence="6">
    <location>
        <begin position="61"/>
        <end position="83"/>
    </location>
</feature>
<keyword evidence="4 6" id="KW-1133">Transmembrane helix</keyword>